<dbReference type="PANTHER" id="PTHR23012">
    <property type="entry name" value="RING/FYVE/PHD ZINC FINGER DOMAIN-CONTAINING"/>
    <property type="match status" value="1"/>
</dbReference>
<dbReference type="OrthoDB" id="551915at2759"/>
<dbReference type="SMART" id="SM00744">
    <property type="entry name" value="RINGv"/>
    <property type="match status" value="1"/>
</dbReference>
<dbReference type="PROSITE" id="PS51292">
    <property type="entry name" value="ZF_RING_CH"/>
    <property type="match status" value="1"/>
</dbReference>
<evidence type="ECO:0000256" key="3">
    <source>
        <dbReference type="ARBA" id="ARBA00022833"/>
    </source>
</evidence>
<proteinExistence type="predicted"/>
<evidence type="ECO:0000256" key="1">
    <source>
        <dbReference type="ARBA" id="ARBA00022723"/>
    </source>
</evidence>
<reference evidence="7 8" key="1">
    <citation type="journal article" date="2018" name="Sci. Rep.">
        <title>Raphidocelis subcapitata (=Pseudokirchneriella subcapitata) provides an insight into genome evolution and environmental adaptations in the Sphaeropleales.</title>
        <authorList>
            <person name="Suzuki S."/>
            <person name="Yamaguchi H."/>
            <person name="Nakajima N."/>
            <person name="Kawachi M."/>
        </authorList>
    </citation>
    <scope>NUCLEOTIDE SEQUENCE [LARGE SCALE GENOMIC DNA]</scope>
    <source>
        <strain evidence="7 8">NIES-35</strain>
    </source>
</reference>
<dbReference type="InterPro" id="IPR013083">
    <property type="entry name" value="Znf_RING/FYVE/PHD"/>
</dbReference>
<keyword evidence="5" id="KW-0812">Transmembrane</keyword>
<dbReference type="InterPro" id="IPR011016">
    <property type="entry name" value="Znf_RING-CH"/>
</dbReference>
<keyword evidence="2" id="KW-0863">Zinc-finger</keyword>
<gene>
    <name evidence="7" type="ORF">Rsub_07877</name>
</gene>
<feature type="domain" description="RING-CH-type" evidence="6">
    <location>
        <begin position="60"/>
        <end position="120"/>
    </location>
</feature>
<organism evidence="7 8">
    <name type="scientific">Raphidocelis subcapitata</name>
    <dbReference type="NCBI Taxonomy" id="307507"/>
    <lineage>
        <taxon>Eukaryota</taxon>
        <taxon>Viridiplantae</taxon>
        <taxon>Chlorophyta</taxon>
        <taxon>core chlorophytes</taxon>
        <taxon>Chlorophyceae</taxon>
        <taxon>CS clade</taxon>
        <taxon>Sphaeropleales</taxon>
        <taxon>Selenastraceae</taxon>
        <taxon>Raphidocelis</taxon>
    </lineage>
</organism>
<evidence type="ECO:0000313" key="7">
    <source>
        <dbReference type="EMBL" id="GBF95164.1"/>
    </source>
</evidence>
<dbReference type="Pfam" id="PF12906">
    <property type="entry name" value="RINGv"/>
    <property type="match status" value="1"/>
</dbReference>
<protein>
    <recommendedName>
        <fullName evidence="6">RING-CH-type domain-containing protein</fullName>
    </recommendedName>
</protein>
<dbReference type="AlphaFoldDB" id="A0A2V0P5L5"/>
<comment type="caution">
    <text evidence="7">The sequence shown here is derived from an EMBL/GenBank/DDBJ whole genome shotgun (WGS) entry which is preliminary data.</text>
</comment>
<dbReference type="CDD" id="cd16495">
    <property type="entry name" value="RING_CH-C4HC3_MARCH"/>
    <property type="match status" value="1"/>
</dbReference>
<keyword evidence="8" id="KW-1185">Reference proteome</keyword>
<dbReference type="GO" id="GO:0016020">
    <property type="term" value="C:membrane"/>
    <property type="evidence" value="ECO:0007669"/>
    <property type="project" value="TreeGrafter"/>
</dbReference>
<dbReference type="InterPro" id="IPR033275">
    <property type="entry name" value="MARCH-like"/>
</dbReference>
<dbReference type="Gene3D" id="3.30.40.10">
    <property type="entry name" value="Zinc/RING finger domain, C3HC4 (zinc finger)"/>
    <property type="match status" value="1"/>
</dbReference>
<evidence type="ECO:0000313" key="8">
    <source>
        <dbReference type="Proteomes" id="UP000247498"/>
    </source>
</evidence>
<dbReference type="GO" id="GO:0004842">
    <property type="term" value="F:ubiquitin-protein transferase activity"/>
    <property type="evidence" value="ECO:0007669"/>
    <property type="project" value="TreeGrafter"/>
</dbReference>
<name>A0A2V0P5L5_9CHLO</name>
<dbReference type="InParanoid" id="A0A2V0P5L5"/>
<keyword evidence="5" id="KW-0472">Membrane</keyword>
<dbReference type="GO" id="GO:0008270">
    <property type="term" value="F:zinc ion binding"/>
    <property type="evidence" value="ECO:0007669"/>
    <property type="project" value="UniProtKB-KW"/>
</dbReference>
<feature type="transmembrane region" description="Helical" evidence="5">
    <location>
        <begin position="241"/>
        <end position="267"/>
    </location>
</feature>
<keyword evidence="1" id="KW-0479">Metal-binding</keyword>
<accession>A0A2V0P5L5</accession>
<dbReference type="GO" id="GO:0016567">
    <property type="term" value="P:protein ubiquitination"/>
    <property type="evidence" value="ECO:0007669"/>
    <property type="project" value="TreeGrafter"/>
</dbReference>
<feature type="compositionally biased region" description="Low complexity" evidence="4">
    <location>
        <begin position="375"/>
        <end position="385"/>
    </location>
</feature>
<dbReference type="Proteomes" id="UP000247498">
    <property type="component" value="Unassembled WGS sequence"/>
</dbReference>
<dbReference type="EMBL" id="BDRX01000061">
    <property type="protein sequence ID" value="GBF95164.1"/>
    <property type="molecule type" value="Genomic_DNA"/>
</dbReference>
<sequence>MEDAPENAAAEQQPLLHAHAAAVAGAAPAGWPALDAAAPCAAQLRRPYVRASGSGPGLVAQSSGLPLCRICLEEDDPSALEAPCRCAGTQRFAHPQCIQRWVDEKGNLTCEICGTAYRGSYTPPPPRAPPVHRLTREERIALHQILSRLAGDAPIASDDGGGRGGGRAGDGEERPGFSWSATLATCALFLLLIHGSLDAGAPGGAAAGAAGPGAGAAGAEGFAPQPGAGGGMTRLDEAGPVLSAGAGLALAVGLLLLALWLATKLLLMTVPLLVMARMWRAPGGPGDGPALRVVAVARSGGGAAAAAGGAGGVGGGAAVVAVRSAVELQHLGGGGGGGGDPPAGGDAGARHPFIIALHALSRHELRRAHHLHQPGLGAAAAEGPAARGGGDGGGAGAAAAAGGMAGGRFAGMV</sequence>
<feature type="compositionally biased region" description="Gly residues" evidence="4">
    <location>
        <begin position="386"/>
        <end position="396"/>
    </location>
</feature>
<evidence type="ECO:0000256" key="2">
    <source>
        <dbReference type="ARBA" id="ARBA00022771"/>
    </source>
</evidence>
<keyword evidence="5" id="KW-1133">Transmembrane helix</keyword>
<feature type="region of interest" description="Disordered" evidence="4">
    <location>
        <begin position="375"/>
        <end position="397"/>
    </location>
</feature>
<evidence type="ECO:0000259" key="6">
    <source>
        <dbReference type="PROSITE" id="PS51292"/>
    </source>
</evidence>
<keyword evidence="3" id="KW-0862">Zinc</keyword>
<feature type="region of interest" description="Disordered" evidence="4">
    <location>
        <begin position="152"/>
        <end position="174"/>
    </location>
</feature>
<evidence type="ECO:0000256" key="4">
    <source>
        <dbReference type="SAM" id="MobiDB-lite"/>
    </source>
</evidence>
<dbReference type="PANTHER" id="PTHR23012:SF215">
    <property type="entry name" value="RING_FYVE_PHD ZINC FINGER SUPERFAMILY PROTEIN"/>
    <property type="match status" value="1"/>
</dbReference>
<evidence type="ECO:0000256" key="5">
    <source>
        <dbReference type="SAM" id="Phobius"/>
    </source>
</evidence>
<dbReference type="SUPFAM" id="SSF57850">
    <property type="entry name" value="RING/U-box"/>
    <property type="match status" value="1"/>
</dbReference>